<evidence type="ECO:0000256" key="3">
    <source>
        <dbReference type="ARBA" id="ARBA00022833"/>
    </source>
</evidence>
<keyword evidence="2 5" id="KW-0863">Zinc-finger</keyword>
<dbReference type="InterPro" id="IPR011011">
    <property type="entry name" value="Znf_FYVE_PHD"/>
</dbReference>
<feature type="compositionally biased region" description="Low complexity" evidence="6">
    <location>
        <begin position="36"/>
        <end position="56"/>
    </location>
</feature>
<feature type="compositionally biased region" description="Low complexity" evidence="6">
    <location>
        <begin position="1514"/>
        <end position="1533"/>
    </location>
</feature>
<feature type="compositionally biased region" description="Low complexity" evidence="6">
    <location>
        <begin position="1560"/>
        <end position="1577"/>
    </location>
</feature>
<keyword evidence="3" id="KW-0862">Zinc</keyword>
<evidence type="ECO:0000259" key="8">
    <source>
        <dbReference type="PROSITE" id="PS50280"/>
    </source>
</evidence>
<keyword evidence="1" id="KW-0479">Metal-binding</keyword>
<dbReference type="InterPro" id="IPR001965">
    <property type="entry name" value="Znf_PHD"/>
</dbReference>
<feature type="region of interest" description="Disordered" evidence="6">
    <location>
        <begin position="1"/>
        <end position="56"/>
    </location>
</feature>
<evidence type="ECO:0000259" key="7">
    <source>
        <dbReference type="PROSITE" id="PS50016"/>
    </source>
</evidence>
<dbReference type="PANTHER" id="PTHR46462:SF3">
    <property type="entry name" value="UPSET, ISOFORM A"/>
    <property type="match status" value="1"/>
</dbReference>
<dbReference type="RefSeq" id="XP_019634066.1">
    <property type="nucleotide sequence ID" value="XM_019778507.1"/>
</dbReference>
<evidence type="ECO:0000313" key="10">
    <source>
        <dbReference type="RefSeq" id="XP_019634066.1"/>
    </source>
</evidence>
<feature type="region of interest" description="Disordered" evidence="6">
    <location>
        <begin position="1614"/>
        <end position="1649"/>
    </location>
</feature>
<dbReference type="PANTHER" id="PTHR46462">
    <property type="entry name" value="UPSET, ISOFORM A"/>
    <property type="match status" value="1"/>
</dbReference>
<dbReference type="PROSITE" id="PS01359">
    <property type="entry name" value="ZF_PHD_1"/>
    <property type="match status" value="1"/>
</dbReference>
<evidence type="ECO:0000313" key="12">
    <source>
        <dbReference type="RefSeq" id="XP_019634068.1"/>
    </source>
</evidence>
<keyword evidence="9" id="KW-1185">Reference proteome</keyword>
<feature type="region of interest" description="Disordered" evidence="6">
    <location>
        <begin position="76"/>
        <end position="100"/>
    </location>
</feature>
<feature type="compositionally biased region" description="Basic residues" evidence="6">
    <location>
        <begin position="235"/>
        <end position="245"/>
    </location>
</feature>
<sequence>MNTPLEGVAPTNGTKDSMAAGSDPESVEAPVAPGDSNSCQQTSNQTTTTASNTAHHSYLGLPYQRKLGASRHVGRDDLDISLGDHNYGAPPPPSPPPSPQAITRINGVVDENSSNTNLSSTVTADEDTCADDDAGITRCICNFDHDDGYMICCDKCSVWQHIDCMGISRDRIPETYLCERCEPREVDRQRAVEIQTRKRIEMTDDDTSGTESGDEMLTYRAVSHTPTSVTITTKPTKKVKKRKREKSGEKDHEGRKKKVKTCRDPTRRASKPKVHRTPNGFNSLNNEDANEPWDYTHDDVYQEAIFNQYTPDLASFLKSRQYTEEDVCITSSDQLQVESGEIASIGSAMKCVRALRDLHDNQPILEYRGKVMTRQEFQDPFFKRPHPHVLFYPVNGLEICVDARSFGNAARYIRRSCTPNAEVRHVLLEGMIHLCVYSLEEIMKGTEITIGFDYDFDTCPCEVECACQRESCPVAKSNAKKQELLKQKRKRNKSGQQSGGDSESSTGRQRKVSPLRVSLNHNASTNHMTSDGEDESKDVDVETEEAAEERRRKMTREERKLEMVMRTFEKMEKRAARSAAAHARIEKQKQTKATPNENKEGEEPMPKDMEDIPKQQTATPHRQIRRRRRSQSRRNHAARGRQRLNSTCSSDMPMSPITETAAHTEVVTTEMELKLSAPTTPVSALSPSIPSPSLAQELTVSTVASSTAVPQPSPAALGKGFKFPKTKKFFVNEWLNEKANEQSAHKPLLIKTEPSDFSTGTTTCPGVSTYSRSTSMTARSPGPAYVLRPGHNVPASATKTRQRPSLDSSFGSAKKRWLRQAMSEGGSNGPSSGCNSPAPSGGSLSPGLTGMNGPDSPQCVSPTGSVSSLSGKETGGELMTPLKKRRLRVSISGEGSMSPMPMTPPPSSGETDCATAKQQGPRPKIVINDAMRNGFKPLYSPVTPVTPGTPQFENISSPENSPAHDHDLNNDSNPPQYYAFQVVLSKQASVDSLSSLASSVTSASGLERHLQKSGSETSLLRARMSSLDLKHEGRESCVLGDSSSSRDLVPQEEKKEGEENSTAVTTDYSEPANIPMECDPSGRDRTDLSSSLSESQVSMQTLQNSCSSLNDSHASSLSLSGSLYQRTLSERLDTRTDSQRDGDPRPRYSSPFKKEMASPEFHRSLSDGTLLQDERKMEYENRPGQRSSEFDSTRSLNCYGEPKVVSSEERTIPSGGDFLRQDSSVSLSSSLPSLYSARSEEPIGSAPSTPVSLGPGPVAAHEDGGSKPIAKRKVSLLEYRKRQQQGQKDGNSSANSSAASTPTKLAPDSAPSTPIKSPMMSPLSTMPSYDHPVEAECKDKEKERKVVDDLDKRWSVHYMRLQRSTPTSVERIREEDPLQRFRRELRQSTERGMEKKDKDRKEKEPGHVYSRSVSVDSNHSPARSHSPAPPPPPPSKRTPPPPHSKHRTPPPPPPPKNGPDARYNHDKLSEGETKDPRCYVKSPVASSPVQAGASPSLLAGSRYNPRQEFRSSSTQQQQHQQPQPIPTTYPAQPRSSSYNPPSAGTQGYTEQPPAPPQQPPQQQQSYYSRPQPQQYHPTSAPSGTSYPPPPADLPFVPAAVPFTVPAAATVVPTVPRRGPARTGQPVLHSASVQRRVPSTASYPLWGLRT</sequence>
<feature type="compositionally biased region" description="Low complexity" evidence="6">
    <location>
        <begin position="225"/>
        <end position="234"/>
    </location>
</feature>
<feature type="compositionally biased region" description="Polar residues" evidence="6">
    <location>
        <begin position="1630"/>
        <end position="1641"/>
    </location>
</feature>
<dbReference type="Proteomes" id="UP000515135">
    <property type="component" value="Unplaced"/>
</dbReference>
<dbReference type="SMART" id="SM00249">
    <property type="entry name" value="PHD"/>
    <property type="match status" value="1"/>
</dbReference>
<dbReference type="SUPFAM" id="SSF82199">
    <property type="entry name" value="SET domain"/>
    <property type="match status" value="1"/>
</dbReference>
<proteinExistence type="predicted"/>
<feature type="compositionally biased region" description="Basic and acidic residues" evidence="6">
    <location>
        <begin position="1129"/>
        <end position="1165"/>
    </location>
</feature>
<feature type="region of interest" description="Disordered" evidence="6">
    <location>
        <begin position="478"/>
        <end position="558"/>
    </location>
</feature>
<evidence type="ECO:0000256" key="5">
    <source>
        <dbReference type="PROSITE-ProRule" id="PRU00146"/>
    </source>
</evidence>
<feature type="compositionally biased region" description="Basic and acidic residues" evidence="6">
    <location>
        <begin position="548"/>
        <end position="558"/>
    </location>
</feature>
<dbReference type="InterPro" id="IPR046341">
    <property type="entry name" value="SET_dom_sf"/>
</dbReference>
<evidence type="ECO:0000313" key="11">
    <source>
        <dbReference type="RefSeq" id="XP_019634067.1"/>
    </source>
</evidence>
<dbReference type="Pfam" id="PF20826">
    <property type="entry name" value="PHD_5"/>
    <property type="match status" value="1"/>
</dbReference>
<feature type="region of interest" description="Disordered" evidence="6">
    <location>
        <begin position="752"/>
        <end position="924"/>
    </location>
</feature>
<dbReference type="GO" id="GO:0008270">
    <property type="term" value="F:zinc ion binding"/>
    <property type="evidence" value="ECO:0007669"/>
    <property type="project" value="UniProtKB-KW"/>
</dbReference>
<feature type="compositionally biased region" description="Basic and acidic residues" evidence="6">
    <location>
        <begin position="1462"/>
        <end position="1478"/>
    </location>
</feature>
<dbReference type="Gene3D" id="3.30.40.10">
    <property type="entry name" value="Zinc/RING finger domain, C3HC4 (zinc finger)"/>
    <property type="match status" value="1"/>
</dbReference>
<feature type="region of interest" description="Disordered" evidence="6">
    <location>
        <begin position="225"/>
        <end position="290"/>
    </location>
</feature>
<dbReference type="Gene3D" id="2.170.270.10">
    <property type="entry name" value="SET domain"/>
    <property type="match status" value="1"/>
</dbReference>
<feature type="compositionally biased region" description="Polar residues" evidence="6">
    <location>
        <begin position="755"/>
        <end position="778"/>
    </location>
</feature>
<organism evidence="9 12">
    <name type="scientific">Branchiostoma belcheri</name>
    <name type="common">Amphioxus</name>
    <dbReference type="NCBI Taxonomy" id="7741"/>
    <lineage>
        <taxon>Eukaryota</taxon>
        <taxon>Metazoa</taxon>
        <taxon>Chordata</taxon>
        <taxon>Cephalochordata</taxon>
        <taxon>Leptocardii</taxon>
        <taxon>Amphioxiformes</taxon>
        <taxon>Branchiostomatidae</taxon>
        <taxon>Branchiostoma</taxon>
    </lineage>
</organism>
<dbReference type="KEGG" id="bbel:109477326"/>
<feature type="compositionally biased region" description="Pro residues" evidence="6">
    <location>
        <begin position="89"/>
        <end position="99"/>
    </location>
</feature>
<dbReference type="GO" id="GO:0006355">
    <property type="term" value="P:regulation of DNA-templated transcription"/>
    <property type="evidence" value="ECO:0007669"/>
    <property type="project" value="TreeGrafter"/>
</dbReference>
<dbReference type="CDD" id="cd15550">
    <property type="entry name" value="PHD_MLL5"/>
    <property type="match status" value="1"/>
</dbReference>
<dbReference type="Pfam" id="PF00856">
    <property type="entry name" value="SET"/>
    <property type="match status" value="1"/>
</dbReference>
<dbReference type="GeneID" id="109477326"/>
<dbReference type="SMART" id="SM00317">
    <property type="entry name" value="SET"/>
    <property type="match status" value="1"/>
</dbReference>
<dbReference type="RefSeq" id="XP_019634068.1">
    <property type="nucleotide sequence ID" value="XM_019778509.1"/>
</dbReference>
<feature type="domain" description="SET" evidence="8">
    <location>
        <begin position="325"/>
        <end position="453"/>
    </location>
</feature>
<feature type="compositionally biased region" description="Basic and acidic residues" evidence="6">
    <location>
        <begin position="597"/>
        <end position="613"/>
    </location>
</feature>
<name>A0A6P4ZBP4_BRABE</name>
<feature type="region of interest" description="Disordered" evidence="6">
    <location>
        <begin position="1033"/>
        <end position="1116"/>
    </location>
</feature>
<dbReference type="GO" id="GO:0034967">
    <property type="term" value="C:Set3 complex"/>
    <property type="evidence" value="ECO:0007669"/>
    <property type="project" value="TreeGrafter"/>
</dbReference>
<dbReference type="FunFam" id="3.30.40.10:FF:000150">
    <property type="entry name" value="Inactive histone-lysine N-methyltransferase 2E"/>
    <property type="match status" value="1"/>
</dbReference>
<feature type="compositionally biased region" description="Basic and acidic residues" evidence="6">
    <location>
        <begin position="1172"/>
        <end position="1192"/>
    </location>
</feature>
<dbReference type="PROSITE" id="PS50280">
    <property type="entry name" value="SET"/>
    <property type="match status" value="1"/>
</dbReference>
<protein>
    <submittedName>
        <fullName evidence="10 11">Histone-lysine N-methyltransferase 2E-like isoform X1</fullName>
    </submittedName>
</protein>
<feature type="region of interest" description="Disordered" evidence="6">
    <location>
        <begin position="938"/>
        <end position="975"/>
    </location>
</feature>
<feature type="compositionally biased region" description="Basic and acidic residues" evidence="6">
    <location>
        <begin position="1331"/>
        <end position="1354"/>
    </location>
</feature>
<dbReference type="OrthoDB" id="1928087at2759"/>
<feature type="compositionally biased region" description="Low complexity" evidence="6">
    <location>
        <begin position="1317"/>
        <end position="1328"/>
    </location>
</feature>
<dbReference type="InterPro" id="IPR019787">
    <property type="entry name" value="Znf_PHD-finger"/>
</dbReference>
<feature type="compositionally biased region" description="Low complexity" evidence="6">
    <location>
        <begin position="494"/>
        <end position="507"/>
    </location>
</feature>
<feature type="compositionally biased region" description="Low complexity" evidence="6">
    <location>
        <begin position="1088"/>
        <end position="1116"/>
    </location>
</feature>
<dbReference type="SUPFAM" id="SSF57903">
    <property type="entry name" value="FYVE/PHD zinc finger"/>
    <property type="match status" value="1"/>
</dbReference>
<dbReference type="GO" id="GO:0070210">
    <property type="term" value="C:Rpd3L-Expanded complex"/>
    <property type="evidence" value="ECO:0007669"/>
    <property type="project" value="TreeGrafter"/>
</dbReference>
<feature type="region of interest" description="Disordered" evidence="6">
    <location>
        <begin position="574"/>
        <end position="656"/>
    </location>
</feature>
<feature type="compositionally biased region" description="Basic and acidic residues" evidence="6">
    <location>
        <begin position="1370"/>
        <end position="1406"/>
    </location>
</feature>
<feature type="compositionally biased region" description="Low complexity" evidence="6">
    <location>
        <begin position="829"/>
        <end position="849"/>
    </location>
</feature>
<accession>A0A6P4ZBP4</accession>
<evidence type="ECO:0000256" key="6">
    <source>
        <dbReference type="SAM" id="MobiDB-lite"/>
    </source>
</evidence>
<evidence type="ECO:0000256" key="1">
    <source>
        <dbReference type="ARBA" id="ARBA00022723"/>
    </source>
</evidence>
<feature type="compositionally biased region" description="Polar residues" evidence="6">
    <location>
        <begin position="519"/>
        <end position="529"/>
    </location>
</feature>
<feature type="compositionally biased region" description="Polar residues" evidence="6">
    <location>
        <begin position="858"/>
        <end position="871"/>
    </location>
</feature>
<gene>
    <name evidence="10 11 12" type="primary">LOC109477326</name>
</gene>
<dbReference type="InterPro" id="IPR019786">
    <property type="entry name" value="Zinc_finger_PHD-type_CS"/>
</dbReference>
<dbReference type="GO" id="GO:0006325">
    <property type="term" value="P:chromatin organization"/>
    <property type="evidence" value="ECO:0007669"/>
    <property type="project" value="UniProtKB-KW"/>
</dbReference>
<keyword evidence="4" id="KW-0156">Chromatin regulator</keyword>
<reference evidence="10 11" key="1">
    <citation type="submission" date="2025-04" db="UniProtKB">
        <authorList>
            <consortium name="RefSeq"/>
        </authorList>
    </citation>
    <scope>IDENTIFICATION</scope>
    <source>
        <tissue evidence="10 11">Gonad</tissue>
    </source>
</reference>
<feature type="compositionally biased region" description="Pro residues" evidence="6">
    <location>
        <begin position="1427"/>
        <end position="1442"/>
    </location>
</feature>
<feature type="compositionally biased region" description="Polar residues" evidence="6">
    <location>
        <begin position="946"/>
        <end position="960"/>
    </location>
</feature>
<feature type="compositionally biased region" description="Polar residues" evidence="6">
    <location>
        <begin position="795"/>
        <end position="811"/>
    </location>
</feature>
<feature type="compositionally biased region" description="Polar residues" evidence="6">
    <location>
        <begin position="643"/>
        <end position="652"/>
    </location>
</feature>
<feature type="compositionally biased region" description="Low complexity" evidence="6">
    <location>
        <begin position="1291"/>
        <end position="1300"/>
    </location>
</feature>
<feature type="compositionally biased region" description="Polar residues" evidence="6">
    <location>
        <begin position="1534"/>
        <end position="1549"/>
    </location>
</feature>
<feature type="domain" description="PHD-type" evidence="7">
    <location>
        <begin position="136"/>
        <end position="184"/>
    </location>
</feature>
<feature type="compositionally biased region" description="Acidic residues" evidence="6">
    <location>
        <begin position="531"/>
        <end position="547"/>
    </location>
</feature>
<dbReference type="InterPro" id="IPR013083">
    <property type="entry name" value="Znf_RING/FYVE/PHD"/>
</dbReference>
<evidence type="ECO:0000313" key="9">
    <source>
        <dbReference type="Proteomes" id="UP000515135"/>
    </source>
</evidence>
<evidence type="ECO:0000256" key="2">
    <source>
        <dbReference type="ARBA" id="ARBA00022771"/>
    </source>
</evidence>
<feature type="region of interest" description="Disordered" evidence="6">
    <location>
        <begin position="1238"/>
        <end position="1268"/>
    </location>
</feature>
<dbReference type="InterPro" id="IPR001214">
    <property type="entry name" value="SET_dom"/>
</dbReference>
<dbReference type="PROSITE" id="PS50016">
    <property type="entry name" value="ZF_PHD_2"/>
    <property type="match status" value="1"/>
</dbReference>
<feature type="compositionally biased region" description="Basic residues" evidence="6">
    <location>
        <begin position="622"/>
        <end position="642"/>
    </location>
</feature>
<evidence type="ECO:0000256" key="4">
    <source>
        <dbReference type="ARBA" id="ARBA00022853"/>
    </source>
</evidence>
<feature type="region of interest" description="Disordered" evidence="6">
    <location>
        <begin position="1129"/>
        <end position="1225"/>
    </location>
</feature>
<dbReference type="RefSeq" id="XP_019634067.1">
    <property type="nucleotide sequence ID" value="XM_019778508.1"/>
</dbReference>
<feature type="region of interest" description="Disordered" evidence="6">
    <location>
        <begin position="1280"/>
        <end position="1597"/>
    </location>
</feature>
<feature type="compositionally biased region" description="Basic and acidic residues" evidence="6">
    <location>
        <begin position="1049"/>
        <end position="1058"/>
    </location>
</feature>